<feature type="domain" description="DUF7793" evidence="1">
    <location>
        <begin position="32"/>
        <end position="128"/>
    </location>
</feature>
<protein>
    <recommendedName>
        <fullName evidence="1">DUF7793 domain-containing protein</fullName>
    </recommendedName>
</protein>
<accession>A0A328HJK2</accession>
<evidence type="ECO:0000313" key="2">
    <source>
        <dbReference type="EMBL" id="RAM38749.1"/>
    </source>
</evidence>
<evidence type="ECO:0000259" key="1">
    <source>
        <dbReference type="Pfam" id="PF25056"/>
    </source>
</evidence>
<proteinExistence type="predicted"/>
<reference evidence="2 3" key="1">
    <citation type="submission" date="2018-04" db="EMBL/GenBank/DDBJ databases">
        <title>Bacteria isolated from cave deposits of Manipur.</title>
        <authorList>
            <person name="Sahoo D."/>
            <person name="Sarangthem I."/>
            <person name="Nandeibam J."/>
        </authorList>
    </citation>
    <scope>NUCLEOTIDE SEQUENCE [LARGE SCALE GENOMIC DNA]</scope>
    <source>
        <strain evidence="3">mrc11</strain>
    </source>
</reference>
<comment type="caution">
    <text evidence="2">The sequence shown here is derived from an EMBL/GenBank/DDBJ whole genome shotgun (WGS) entry which is preliminary data.</text>
</comment>
<dbReference type="Gene3D" id="3.40.1680.10">
    <property type="entry name" value="yp_829618.1 domain like"/>
    <property type="match status" value="1"/>
</dbReference>
<gene>
    <name evidence="2" type="ORF">DBZ45_03260</name>
</gene>
<evidence type="ECO:0000313" key="3">
    <source>
        <dbReference type="Proteomes" id="UP000249166"/>
    </source>
</evidence>
<dbReference type="Pfam" id="PF25056">
    <property type="entry name" value="DUF7793"/>
    <property type="match status" value="1"/>
</dbReference>
<dbReference type="Gene3D" id="3.40.970.30">
    <property type="entry name" value="yp_829618.1 like domains"/>
    <property type="match status" value="1"/>
</dbReference>
<dbReference type="Proteomes" id="UP000249166">
    <property type="component" value="Unassembled WGS sequence"/>
</dbReference>
<dbReference type="AlphaFoldDB" id="A0A328HJK2"/>
<organism evidence="2 3">
    <name type="scientific">Arthrobacter globiformis</name>
    <dbReference type="NCBI Taxonomy" id="1665"/>
    <lineage>
        <taxon>Bacteria</taxon>
        <taxon>Bacillati</taxon>
        <taxon>Actinomycetota</taxon>
        <taxon>Actinomycetes</taxon>
        <taxon>Micrococcales</taxon>
        <taxon>Micrococcaceae</taxon>
        <taxon>Arthrobacter</taxon>
    </lineage>
</organism>
<sequence>MFPGAAPLEPGAPPAAAVFTVLPDLAVKAVLPPGTHLNEAAAAQLHSRLGELAGDRRVAVVLELTGVASVTRAARAAYAAIPSVSAWAILGDSPVDRLLGHFLLGGEFSSVPARYFSDENDALNWLSRLDHVL</sequence>
<name>A0A328HJK2_ARTGO</name>
<dbReference type="EMBL" id="QLNP01000038">
    <property type="protein sequence ID" value="RAM38749.1"/>
    <property type="molecule type" value="Genomic_DNA"/>
</dbReference>
<dbReference type="InterPro" id="IPR056695">
    <property type="entry name" value="DUF7793"/>
</dbReference>